<keyword evidence="1" id="KW-0378">Hydrolase</keyword>
<proteinExistence type="predicted"/>
<keyword evidence="2" id="KW-1185">Reference proteome</keyword>
<name>A0AC61RXV1_9FIRM</name>
<dbReference type="EMBL" id="SRYA01000013">
    <property type="protein sequence ID" value="TGY96773.1"/>
    <property type="molecule type" value="Genomic_DNA"/>
</dbReference>
<keyword evidence="1" id="KW-0547">Nucleotide-binding</keyword>
<evidence type="ECO:0000313" key="1">
    <source>
        <dbReference type="EMBL" id="TGY96773.1"/>
    </source>
</evidence>
<protein>
    <submittedName>
        <fullName evidence="1">DEAD/DEAH box helicase</fullName>
    </submittedName>
</protein>
<accession>A0AC61RXV1</accession>
<evidence type="ECO:0000313" key="2">
    <source>
        <dbReference type="Proteomes" id="UP000304953"/>
    </source>
</evidence>
<gene>
    <name evidence="1" type="ORF">E5329_08415</name>
</gene>
<dbReference type="Proteomes" id="UP000304953">
    <property type="component" value="Unassembled WGS sequence"/>
</dbReference>
<keyword evidence="1" id="KW-0347">Helicase</keyword>
<sequence length="875" mass="99723">MEQKEKNAQGLQFIFTDKDFHLDVQTGKPQGWEKEFSKDRYRALYQMGLSEMPENLTATGRFLHLTARSFFDMLTSQPELEVAREHIKPELSGEMMETILKAVPFAIGAEYVTESWIRAVFQKLTAIFSGEIAAYQGTVEMYLTEKNQHLHVPERIFFHLVEYRNDTFPFAFLATYATKGEDGKIRHVPLKYALTEYKNEREKLMSLLACLNRAAEASPLIGGFMEKGEMFHPLRLTSEEAYAFLKAIEAIESTGILCRIPNWWKRKLSSVSLEVSLGDERPSMLGFDTLISVQPRLVVDGVVLTQEEIRQLLAQTEGLAMLKGKWVEVDHEKLRNLLQQMEELPAEVTLREALQMELGQGEQIIKEGTGISNGEWLSELLMHLRKPGTIRKTPLPKSFHATLRPYQKNGYTWLNYMGNLGFGACLADDMGLGKTVQVLAYLERLRKNNKHARVLLVLPASLLGNWQKEAEKFSPEMDFQVLHGKTAAALERELQENPAFLAITTYGMVSRIKGLQEIAWDCLILDEAQAIKNPGTKQTREIKKLSANMRIVMTGTPIENELMNLWSLFDFLNQGLLGTAKEFHEYCKGLNERPEGYMKLKTMVAPFMLRRLKTDKSIIKDLPEKLEMVDYVPLSKKQIVLYRKAVSDMEQVIQETEGIQRSGIILTTIMKLKQICNHPDQYLGQTGYAMEESGKLAMLKEICETIYEKRERVIVFTQFKEITGYLAEFLSGIFGVKGHVLHGTTPVKKRGKIVEEFQGEDYVPFLVISVKAGGTGLNLTRANHVIHFDRWWNPAVENQATDRAFRIGQKKDVVVHKLVCEGTIEEKIDAMIESKKELAEHVVGAGGEKWITELNDKELMSVLRLELPDKKRSSK</sequence>
<comment type="caution">
    <text evidence="1">The sequence shown here is derived from an EMBL/GenBank/DDBJ whole genome shotgun (WGS) entry which is preliminary data.</text>
</comment>
<reference evidence="1" key="1">
    <citation type="submission" date="2019-04" db="EMBL/GenBank/DDBJ databases">
        <title>Microbes associate with the intestines of laboratory mice.</title>
        <authorList>
            <person name="Navarre W."/>
            <person name="Wong E."/>
            <person name="Huang K."/>
            <person name="Tropini C."/>
            <person name="Ng K."/>
            <person name="Yu B."/>
        </authorList>
    </citation>
    <scope>NUCLEOTIDE SEQUENCE</scope>
    <source>
        <strain evidence="1">NM01_1-7b</strain>
    </source>
</reference>
<organism evidence="1 2">
    <name type="scientific">Petralouisia muris</name>
    <dbReference type="NCBI Taxonomy" id="3032872"/>
    <lineage>
        <taxon>Bacteria</taxon>
        <taxon>Bacillati</taxon>
        <taxon>Bacillota</taxon>
        <taxon>Clostridia</taxon>
        <taxon>Lachnospirales</taxon>
        <taxon>Lachnospiraceae</taxon>
        <taxon>Petralouisia</taxon>
    </lineage>
</organism>
<keyword evidence="1" id="KW-0067">ATP-binding</keyword>